<evidence type="ECO:0000313" key="1">
    <source>
        <dbReference type="EMBL" id="URZ13690.1"/>
    </source>
</evidence>
<reference evidence="1 2" key="1">
    <citation type="submission" date="2022-04" db="EMBL/GenBank/DDBJ databases">
        <title>Genome sequence of C. roseum typestrain.</title>
        <authorList>
            <person name="Poehlein A."/>
            <person name="Schoch T."/>
            <person name="Duerre P."/>
            <person name="Daniel R."/>
        </authorList>
    </citation>
    <scope>NUCLEOTIDE SEQUENCE [LARGE SCALE GENOMIC DNA]</scope>
    <source>
        <strain evidence="1 2">DSM 7320</strain>
    </source>
</reference>
<organism evidence="1 2">
    <name type="scientific">Clostridium felsineum</name>
    <dbReference type="NCBI Taxonomy" id="36839"/>
    <lineage>
        <taxon>Bacteria</taxon>
        <taxon>Bacillati</taxon>
        <taxon>Bacillota</taxon>
        <taxon>Clostridia</taxon>
        <taxon>Eubacteriales</taxon>
        <taxon>Clostridiaceae</taxon>
        <taxon>Clostridium</taxon>
    </lineage>
</organism>
<dbReference type="PANTHER" id="PTHR28037:SF1">
    <property type="entry name" value="ALCOHOL O-ACETYLTRANSFERASE 1-RELATED"/>
    <property type="match status" value="1"/>
</dbReference>
<dbReference type="PANTHER" id="PTHR28037">
    <property type="entry name" value="ALCOHOL O-ACETYLTRANSFERASE 1-RELATED"/>
    <property type="match status" value="1"/>
</dbReference>
<dbReference type="Proteomes" id="UP000190951">
    <property type="component" value="Chromosome"/>
</dbReference>
<sequence length="416" mass="47967">MKFKAEIFDKLQFLFKTYKFNDHVLHCVINFDGKINVNVLKKALLTTLDVVPILKTRYVENVPEPYWEELPNIDFDNILTLTTTEDEFNRLLTSKIDEAKEVQVKAFLLKSENHKLAILMNHMICDAAGFKKYLYTLCDIYSKLIANIDYSPTLVLDGNRSIKLITNEFSLINKFKSFITQNHESNGFIDLKFPMKEEESFNAFILTHTLDSNRFKNIITYCKSNKFTINDVLLAAFYRVIYKILNNQKLSISVAVDMRKHLKSKNINSLCNLTSTVISTIECKGNDTFYDTAKKVNANMNLKKKNFIGLNGLVKISLLFKVLSYTRLKKLLSSHFNNPLIGMTNIGIIDSKRLCFNGTKIQNTFICGSIKYKPYFQLAATTYDNTITLSINLYGTLEDKKNINDFFTIFDNELLL</sequence>
<dbReference type="STRING" id="84029.CROST_21490"/>
<dbReference type="SUPFAM" id="SSF52777">
    <property type="entry name" value="CoA-dependent acyltransferases"/>
    <property type="match status" value="2"/>
</dbReference>
<dbReference type="Gene3D" id="3.30.559.30">
    <property type="entry name" value="Nonribosomal peptide synthetase, condensation domain"/>
    <property type="match status" value="1"/>
</dbReference>
<accession>A0A1S8L6I3</accession>
<dbReference type="KEGG" id="crw:CROST_044560"/>
<dbReference type="RefSeq" id="WP_077833613.1">
    <property type="nucleotide sequence ID" value="NZ_CP096983.1"/>
</dbReference>
<dbReference type="AlphaFoldDB" id="A0A1S8L6I3"/>
<keyword evidence="2" id="KW-1185">Reference proteome</keyword>
<name>A0A1S8L6I3_9CLOT</name>
<protein>
    <submittedName>
        <fullName evidence="1">Uncharacterized protein</fullName>
    </submittedName>
</protein>
<dbReference type="EMBL" id="CP096983">
    <property type="protein sequence ID" value="URZ13690.1"/>
    <property type="molecule type" value="Genomic_DNA"/>
</dbReference>
<evidence type="ECO:0000313" key="2">
    <source>
        <dbReference type="Proteomes" id="UP000190951"/>
    </source>
</evidence>
<dbReference type="InterPro" id="IPR023213">
    <property type="entry name" value="CAT-like_dom_sf"/>
</dbReference>
<proteinExistence type="predicted"/>
<gene>
    <name evidence="1" type="ORF">CROST_044560</name>
</gene>
<dbReference type="InterPro" id="IPR052058">
    <property type="entry name" value="Alcohol_O-acetyltransferase"/>
</dbReference>
<dbReference type="Gene3D" id="3.30.559.10">
    <property type="entry name" value="Chloramphenicol acetyltransferase-like domain"/>
    <property type="match status" value="1"/>
</dbReference>